<protein>
    <submittedName>
        <fullName evidence="1">Uncharacterized protein</fullName>
    </submittedName>
</protein>
<reference evidence="1 2" key="1">
    <citation type="journal article" date="2021" name="bioRxiv">
        <title>The Gossypium anomalum genome as a resource for cotton improvement and evolutionary analysis of hybrid incompatibility.</title>
        <authorList>
            <person name="Grover C.E."/>
            <person name="Yuan D."/>
            <person name="Arick M.A."/>
            <person name="Miller E.R."/>
            <person name="Hu G."/>
            <person name="Peterson D.G."/>
            <person name="Wendel J.F."/>
            <person name="Udall J.A."/>
        </authorList>
    </citation>
    <scope>NUCLEOTIDE SEQUENCE [LARGE SCALE GENOMIC DNA]</scope>
    <source>
        <strain evidence="1">JFW-Udall</strain>
        <tissue evidence="1">Leaf</tissue>
    </source>
</reference>
<proteinExistence type="predicted"/>
<sequence>MVVVEDDIVVDQENGLCLVGRVLMDSIVNFEIDSKRVKDGMPWFFNRHLIVFHRDFIRRFWEYDASLVMRGSRGELLSGSINLEESVGEIWLGSIFEGCAKEERADGE</sequence>
<dbReference type="OrthoDB" id="1750606at2759"/>
<gene>
    <name evidence="1" type="ORF">CXB51_019000</name>
</gene>
<evidence type="ECO:0000313" key="1">
    <source>
        <dbReference type="EMBL" id="KAG8485603.1"/>
    </source>
</evidence>
<comment type="caution">
    <text evidence="1">The sequence shown here is derived from an EMBL/GenBank/DDBJ whole genome shotgun (WGS) entry which is preliminary data.</text>
</comment>
<accession>A0A8J6CZD7</accession>
<organism evidence="1 2">
    <name type="scientific">Gossypium anomalum</name>
    <dbReference type="NCBI Taxonomy" id="47600"/>
    <lineage>
        <taxon>Eukaryota</taxon>
        <taxon>Viridiplantae</taxon>
        <taxon>Streptophyta</taxon>
        <taxon>Embryophyta</taxon>
        <taxon>Tracheophyta</taxon>
        <taxon>Spermatophyta</taxon>
        <taxon>Magnoliopsida</taxon>
        <taxon>eudicotyledons</taxon>
        <taxon>Gunneridae</taxon>
        <taxon>Pentapetalae</taxon>
        <taxon>rosids</taxon>
        <taxon>malvids</taxon>
        <taxon>Malvales</taxon>
        <taxon>Malvaceae</taxon>
        <taxon>Malvoideae</taxon>
        <taxon>Gossypium</taxon>
    </lineage>
</organism>
<dbReference type="AlphaFoldDB" id="A0A8J6CZD7"/>
<name>A0A8J6CZD7_9ROSI</name>
<dbReference type="Proteomes" id="UP000701853">
    <property type="component" value="Chromosome 8"/>
</dbReference>
<keyword evidence="2" id="KW-1185">Reference proteome</keyword>
<dbReference type="EMBL" id="JAHUZN010000008">
    <property type="protein sequence ID" value="KAG8485603.1"/>
    <property type="molecule type" value="Genomic_DNA"/>
</dbReference>
<evidence type="ECO:0000313" key="2">
    <source>
        <dbReference type="Proteomes" id="UP000701853"/>
    </source>
</evidence>